<dbReference type="InterPro" id="IPR023296">
    <property type="entry name" value="Glyco_hydro_beta-prop_sf"/>
</dbReference>
<dbReference type="PANTHER" id="PTHR43772">
    <property type="entry name" value="ENDO-1,4-BETA-XYLANASE"/>
    <property type="match status" value="1"/>
</dbReference>
<dbReference type="Gene3D" id="2.115.10.20">
    <property type="entry name" value="Glycosyl hydrolase domain, family 43"/>
    <property type="match status" value="1"/>
</dbReference>
<dbReference type="InterPro" id="IPR056442">
    <property type="entry name" value="GINT1_N"/>
</dbReference>
<evidence type="ECO:0000313" key="4">
    <source>
        <dbReference type="EMBL" id="SDB48946.1"/>
    </source>
</evidence>
<dbReference type="InterPro" id="IPR052176">
    <property type="entry name" value="Glycosyl_Hydrlase_43_Enz"/>
</dbReference>
<organism evidence="4 5">
    <name type="scientific">Bauldia litoralis</name>
    <dbReference type="NCBI Taxonomy" id="665467"/>
    <lineage>
        <taxon>Bacteria</taxon>
        <taxon>Pseudomonadati</taxon>
        <taxon>Pseudomonadota</taxon>
        <taxon>Alphaproteobacteria</taxon>
        <taxon>Hyphomicrobiales</taxon>
        <taxon>Kaistiaceae</taxon>
        <taxon>Bauldia</taxon>
    </lineage>
</organism>
<keyword evidence="1" id="KW-0624">Polysaccharide degradation</keyword>
<dbReference type="AlphaFoldDB" id="A0A1G6DUY2"/>
<feature type="domain" description="Glucosamine inositolphosphorylceramide transferase 1 N-terminal" evidence="3">
    <location>
        <begin position="250"/>
        <end position="444"/>
    </location>
</feature>
<keyword evidence="1" id="KW-0858">Xylan degradation</keyword>
<evidence type="ECO:0000256" key="1">
    <source>
        <dbReference type="ARBA" id="ARBA00022651"/>
    </source>
</evidence>
<dbReference type="PANTHER" id="PTHR43772:SF2">
    <property type="entry name" value="PUTATIVE (AFU_ORTHOLOGUE AFUA_2G04480)-RELATED"/>
    <property type="match status" value="1"/>
</dbReference>
<evidence type="ECO:0000256" key="2">
    <source>
        <dbReference type="ARBA" id="ARBA00023277"/>
    </source>
</evidence>
<gene>
    <name evidence="4" type="ORF">SAMN02982931_03814</name>
</gene>
<dbReference type="RefSeq" id="WP_090878853.1">
    <property type="nucleotide sequence ID" value="NZ_FMXQ01000008.1"/>
</dbReference>
<protein>
    <recommendedName>
        <fullName evidence="3">Glucosamine inositolphosphorylceramide transferase 1 N-terminal domain-containing protein</fullName>
    </recommendedName>
</protein>
<dbReference type="Pfam" id="PF24793">
    <property type="entry name" value="GINT1_N"/>
    <property type="match status" value="1"/>
</dbReference>
<dbReference type="STRING" id="665467.SAMN02982931_03814"/>
<dbReference type="EMBL" id="FMXQ01000008">
    <property type="protein sequence ID" value="SDB48946.1"/>
    <property type="molecule type" value="Genomic_DNA"/>
</dbReference>
<keyword evidence="5" id="KW-1185">Reference proteome</keyword>
<sequence>MACIDVILPEKGLRRWQATIVDRLRVTGHDVAVIRTGSGSASLPTLDLILALEGRLLSSRRCNLAAVVEGPAELASPRAAELAIDLTGASVNRVAPTLTISFDGSRCVSTAARVLANGGLPDLSLSLDGEPVATAAPMVDSRVLISRGLDDILARAITLVVTTAERFVEGRLAAIVPKPIAAPAAPPRRGLASAYLSSTLPRLVKRAARRLCYRDHHWRVGYRFVDGPGVAETGTLGGGAWSMLPEDGQRFYGDPFPFAWAGRHFIFVEELPYTTGKGVISVAEIDANGHVIGTGPVLEEPHHLSYPQVFARDGEIWMLPEGGAGNSLILYRAEDFPRRWTRHRTLIEGEDLFDATLLDRDGKLWLFATQRDHGGSASDTLVVFHAESLEGPWMPHPMNPILIDRSRARPGGAVVEIDGRFFLPVQNGTQCYGGGLGLSEIIHLDAAMVTMAPPVGIDIRSDWPYPHIHTLNRAGRLETIDGIDESVPRRRSICRIAMAPDPAVAATAARTVLT</sequence>
<accession>A0A1G6DUY2</accession>
<reference evidence="4 5" key="1">
    <citation type="submission" date="2016-10" db="EMBL/GenBank/DDBJ databases">
        <authorList>
            <person name="de Groot N.N."/>
        </authorList>
    </citation>
    <scope>NUCLEOTIDE SEQUENCE [LARGE SCALE GENOMIC DNA]</scope>
    <source>
        <strain evidence="4 5">ATCC 35022</strain>
    </source>
</reference>
<proteinExistence type="predicted"/>
<dbReference type="GO" id="GO:0045493">
    <property type="term" value="P:xylan catabolic process"/>
    <property type="evidence" value="ECO:0007669"/>
    <property type="project" value="UniProtKB-KW"/>
</dbReference>
<evidence type="ECO:0000259" key="3">
    <source>
        <dbReference type="Pfam" id="PF24793"/>
    </source>
</evidence>
<dbReference type="SUPFAM" id="SSF75005">
    <property type="entry name" value="Arabinanase/levansucrase/invertase"/>
    <property type="match status" value="1"/>
</dbReference>
<dbReference type="Proteomes" id="UP000199071">
    <property type="component" value="Unassembled WGS sequence"/>
</dbReference>
<name>A0A1G6DUY2_9HYPH</name>
<keyword evidence="2" id="KW-0119">Carbohydrate metabolism</keyword>
<evidence type="ECO:0000313" key="5">
    <source>
        <dbReference type="Proteomes" id="UP000199071"/>
    </source>
</evidence>
<dbReference type="OrthoDB" id="3771157at2"/>